<sequence>MLDEFFQKAILIGEGTAYVEPTRATKKSRHEDLSFRTQRFVQQAVFLSFSSSSKAPSPSPTQLLMKTSSSSAAYHLLFAAQRFFHQQIEEV</sequence>
<gene>
    <name evidence="1" type="ORF">CEXT_567951</name>
</gene>
<keyword evidence="2" id="KW-1185">Reference proteome</keyword>
<name>A0AAV4PUT5_CAEEX</name>
<protein>
    <submittedName>
        <fullName evidence="1">Uncharacterized protein</fullName>
    </submittedName>
</protein>
<dbReference type="Proteomes" id="UP001054945">
    <property type="component" value="Unassembled WGS sequence"/>
</dbReference>
<proteinExistence type="predicted"/>
<reference evidence="1 2" key="1">
    <citation type="submission" date="2021-06" db="EMBL/GenBank/DDBJ databases">
        <title>Caerostris extrusa draft genome.</title>
        <authorList>
            <person name="Kono N."/>
            <person name="Arakawa K."/>
        </authorList>
    </citation>
    <scope>NUCLEOTIDE SEQUENCE [LARGE SCALE GENOMIC DNA]</scope>
</reference>
<dbReference type="EMBL" id="BPLR01005309">
    <property type="protein sequence ID" value="GIY01373.1"/>
    <property type="molecule type" value="Genomic_DNA"/>
</dbReference>
<organism evidence="1 2">
    <name type="scientific">Caerostris extrusa</name>
    <name type="common">Bark spider</name>
    <name type="synonym">Caerostris bankana</name>
    <dbReference type="NCBI Taxonomy" id="172846"/>
    <lineage>
        <taxon>Eukaryota</taxon>
        <taxon>Metazoa</taxon>
        <taxon>Ecdysozoa</taxon>
        <taxon>Arthropoda</taxon>
        <taxon>Chelicerata</taxon>
        <taxon>Arachnida</taxon>
        <taxon>Araneae</taxon>
        <taxon>Araneomorphae</taxon>
        <taxon>Entelegynae</taxon>
        <taxon>Araneoidea</taxon>
        <taxon>Araneidae</taxon>
        <taxon>Caerostris</taxon>
    </lineage>
</organism>
<comment type="caution">
    <text evidence="1">The sequence shown here is derived from an EMBL/GenBank/DDBJ whole genome shotgun (WGS) entry which is preliminary data.</text>
</comment>
<evidence type="ECO:0000313" key="1">
    <source>
        <dbReference type="EMBL" id="GIY01373.1"/>
    </source>
</evidence>
<accession>A0AAV4PUT5</accession>
<evidence type="ECO:0000313" key="2">
    <source>
        <dbReference type="Proteomes" id="UP001054945"/>
    </source>
</evidence>
<dbReference type="AlphaFoldDB" id="A0AAV4PUT5"/>